<dbReference type="InterPro" id="IPR001128">
    <property type="entry name" value="Cyt_P450"/>
</dbReference>
<keyword evidence="5 13" id="KW-0349">Heme</keyword>
<dbReference type="PANTHER" id="PTHR24292">
    <property type="entry name" value="CYTOCHROME P450"/>
    <property type="match status" value="1"/>
</dbReference>
<dbReference type="Pfam" id="PF00067">
    <property type="entry name" value="p450"/>
    <property type="match status" value="1"/>
</dbReference>
<keyword evidence="12 14" id="KW-0472">Membrane</keyword>
<dbReference type="PRINTS" id="PR00463">
    <property type="entry name" value="EP450I"/>
</dbReference>
<evidence type="ECO:0000256" key="7">
    <source>
        <dbReference type="ARBA" id="ARBA00022824"/>
    </source>
</evidence>
<proteinExistence type="inferred from homology"/>
<dbReference type="Gene3D" id="1.10.630.10">
    <property type="entry name" value="Cytochrome P450"/>
    <property type="match status" value="1"/>
</dbReference>
<comment type="caution">
    <text evidence="15">The sequence shown here is derived from an EMBL/GenBank/DDBJ whole genome shotgun (WGS) entry which is preliminary data.</text>
</comment>
<organism evidence="15 16">
    <name type="scientific">Dryococelus australis</name>
    <dbReference type="NCBI Taxonomy" id="614101"/>
    <lineage>
        <taxon>Eukaryota</taxon>
        <taxon>Metazoa</taxon>
        <taxon>Ecdysozoa</taxon>
        <taxon>Arthropoda</taxon>
        <taxon>Hexapoda</taxon>
        <taxon>Insecta</taxon>
        <taxon>Pterygota</taxon>
        <taxon>Neoptera</taxon>
        <taxon>Polyneoptera</taxon>
        <taxon>Phasmatodea</taxon>
        <taxon>Verophasmatodea</taxon>
        <taxon>Anareolatae</taxon>
        <taxon>Phasmatidae</taxon>
        <taxon>Eurycanthinae</taxon>
        <taxon>Dryococelus</taxon>
    </lineage>
</organism>
<evidence type="ECO:0000256" key="13">
    <source>
        <dbReference type="RuleBase" id="RU000461"/>
    </source>
</evidence>
<name>A0ABQ9H3M4_9NEOP</name>
<evidence type="ECO:0000256" key="12">
    <source>
        <dbReference type="ARBA" id="ARBA00023136"/>
    </source>
</evidence>
<dbReference type="PANTHER" id="PTHR24292:SF54">
    <property type="entry name" value="CYP9F3-RELATED"/>
    <property type="match status" value="1"/>
</dbReference>
<evidence type="ECO:0008006" key="17">
    <source>
        <dbReference type="Google" id="ProtNLM"/>
    </source>
</evidence>
<dbReference type="SUPFAM" id="SSF48264">
    <property type="entry name" value="Cytochrome P450"/>
    <property type="match status" value="1"/>
</dbReference>
<comment type="similarity">
    <text evidence="4 13">Belongs to the cytochrome P450 family.</text>
</comment>
<evidence type="ECO:0000256" key="1">
    <source>
        <dbReference type="ARBA" id="ARBA00001971"/>
    </source>
</evidence>
<dbReference type="InterPro" id="IPR050476">
    <property type="entry name" value="Insect_CytP450_Detox"/>
</dbReference>
<dbReference type="InterPro" id="IPR017972">
    <property type="entry name" value="Cyt_P450_CS"/>
</dbReference>
<evidence type="ECO:0000256" key="10">
    <source>
        <dbReference type="ARBA" id="ARBA00023004"/>
    </source>
</evidence>
<feature type="transmembrane region" description="Helical" evidence="14">
    <location>
        <begin position="20"/>
        <end position="43"/>
    </location>
</feature>
<evidence type="ECO:0000256" key="5">
    <source>
        <dbReference type="ARBA" id="ARBA00022617"/>
    </source>
</evidence>
<dbReference type="CDD" id="cd11056">
    <property type="entry name" value="CYP6-like"/>
    <property type="match status" value="1"/>
</dbReference>
<keyword evidence="16" id="KW-1185">Reference proteome</keyword>
<evidence type="ECO:0000256" key="11">
    <source>
        <dbReference type="ARBA" id="ARBA00023033"/>
    </source>
</evidence>
<keyword evidence="14" id="KW-0812">Transmembrane</keyword>
<evidence type="ECO:0000313" key="16">
    <source>
        <dbReference type="Proteomes" id="UP001159363"/>
    </source>
</evidence>
<accession>A0ABQ9H3M4</accession>
<evidence type="ECO:0000256" key="4">
    <source>
        <dbReference type="ARBA" id="ARBA00010617"/>
    </source>
</evidence>
<evidence type="ECO:0000256" key="14">
    <source>
        <dbReference type="SAM" id="Phobius"/>
    </source>
</evidence>
<keyword evidence="8" id="KW-0492">Microsome</keyword>
<sequence length="555" mass="63302">MVFCVCRRPLVERRDDRMVLIFSSFLADVAFVVTICFGLLYLYSAYAFAYWRKRGVYYLQPSVFFGNMGLVALQVESAAECFRKVYERGANQSVVGIFAAFRPLLVARDLHLVRSVLVKDAHAFLDRSTSPPDGVDSLLSRSLFGLKGRKWRHFRTKLTPTFTSGKMRRMFHLLNECGSQLVPCIDDEMAKGDTLPDTQSNSVLIKDAVARYSTDVIASCAFGVNANALADPTCEFRTIMRKVFEPAASQKLATLLSIFLPWLRKILRLNTYDDSVPDFVRRTFWDVVEYRKRNNVTRHDFVDLLVQIQETGEVRADDAQDLEELKRDSEYMSDDNADKLDTRWDDDDIVAQAFIFIGAGFETSSSVVSFTLYELAMHLDIQDRLREKIRAVIDQHDSVITYDAIAEMTYLDMVVSEAQRKYPIVPVLDRTCLSDYKIQGTDITIEKGIVVLISVLGIHYDPEIYPDPDKFDPERFSQENKSKRSHFAYLPFGEGPRICIGMRFGLMQVKTALVHILTNFQVKPCMDTPKAPLEMSKSTGILVPKQDIVLSFIRL</sequence>
<keyword evidence="14" id="KW-1133">Transmembrane helix</keyword>
<comment type="subcellular location">
    <subcellularLocation>
        <location evidence="3">Endoplasmic reticulum membrane</location>
        <topology evidence="3">Peripheral membrane protein</topology>
    </subcellularLocation>
    <subcellularLocation>
        <location evidence="2">Microsome membrane</location>
        <topology evidence="2">Peripheral membrane protein</topology>
    </subcellularLocation>
</comment>
<dbReference type="InterPro" id="IPR002401">
    <property type="entry name" value="Cyt_P450_E_grp-I"/>
</dbReference>
<keyword evidence="6 13" id="KW-0479">Metal-binding</keyword>
<comment type="cofactor">
    <cofactor evidence="1">
        <name>heme</name>
        <dbReference type="ChEBI" id="CHEBI:30413"/>
    </cofactor>
</comment>
<protein>
    <recommendedName>
        <fullName evidence="17">Cytochrome P450</fullName>
    </recommendedName>
</protein>
<evidence type="ECO:0000256" key="3">
    <source>
        <dbReference type="ARBA" id="ARBA00004406"/>
    </source>
</evidence>
<gene>
    <name evidence="15" type="ORF">PR048_019500</name>
</gene>
<dbReference type="Proteomes" id="UP001159363">
    <property type="component" value="Chromosome 6"/>
</dbReference>
<keyword evidence="7" id="KW-0256">Endoplasmic reticulum</keyword>
<dbReference type="PROSITE" id="PS00086">
    <property type="entry name" value="CYTOCHROME_P450"/>
    <property type="match status" value="1"/>
</dbReference>
<reference evidence="15 16" key="1">
    <citation type="submission" date="2023-02" db="EMBL/GenBank/DDBJ databases">
        <title>LHISI_Scaffold_Assembly.</title>
        <authorList>
            <person name="Stuart O.P."/>
            <person name="Cleave R."/>
            <person name="Magrath M.J.L."/>
            <person name="Mikheyev A.S."/>
        </authorList>
    </citation>
    <scope>NUCLEOTIDE SEQUENCE [LARGE SCALE GENOMIC DNA]</scope>
    <source>
        <strain evidence="15">Daus_M_001</strain>
        <tissue evidence="15">Leg muscle</tissue>
    </source>
</reference>
<evidence type="ECO:0000313" key="15">
    <source>
        <dbReference type="EMBL" id="KAJ8878897.1"/>
    </source>
</evidence>
<evidence type="ECO:0000256" key="9">
    <source>
        <dbReference type="ARBA" id="ARBA00023002"/>
    </source>
</evidence>
<evidence type="ECO:0000256" key="2">
    <source>
        <dbReference type="ARBA" id="ARBA00004174"/>
    </source>
</evidence>
<dbReference type="EMBL" id="JARBHB010000007">
    <property type="protein sequence ID" value="KAJ8878897.1"/>
    <property type="molecule type" value="Genomic_DNA"/>
</dbReference>
<evidence type="ECO:0000256" key="6">
    <source>
        <dbReference type="ARBA" id="ARBA00022723"/>
    </source>
</evidence>
<keyword evidence="11 13" id="KW-0503">Monooxygenase</keyword>
<evidence type="ECO:0000256" key="8">
    <source>
        <dbReference type="ARBA" id="ARBA00022848"/>
    </source>
</evidence>
<dbReference type="InterPro" id="IPR036396">
    <property type="entry name" value="Cyt_P450_sf"/>
</dbReference>
<keyword evidence="9 13" id="KW-0560">Oxidoreductase</keyword>
<keyword evidence="10 13" id="KW-0408">Iron</keyword>
<dbReference type="PRINTS" id="PR00385">
    <property type="entry name" value="P450"/>
</dbReference>